<dbReference type="SUPFAM" id="SSF55874">
    <property type="entry name" value="ATPase domain of HSP90 chaperone/DNA topoisomerase II/histidine kinase"/>
    <property type="match status" value="3"/>
</dbReference>
<feature type="region of interest" description="Disordered" evidence="2">
    <location>
        <begin position="4084"/>
        <end position="4107"/>
    </location>
</feature>
<feature type="coiled-coil region" evidence="1">
    <location>
        <begin position="4035"/>
        <end position="4069"/>
    </location>
</feature>
<dbReference type="PANTHER" id="PTHR46919:SF2">
    <property type="entry name" value="SACSIN"/>
    <property type="match status" value="1"/>
</dbReference>
<dbReference type="Gene3D" id="1.20.120.330">
    <property type="entry name" value="Nucleotidyltransferases domain 2"/>
    <property type="match status" value="1"/>
</dbReference>
<name>A0A8K1LIJ2_9PASS</name>
<dbReference type="PROSITE" id="PS50910">
    <property type="entry name" value="HEPN"/>
    <property type="match status" value="1"/>
</dbReference>
<gene>
    <name evidence="4" type="ORF">HGM15179_011937</name>
</gene>
<dbReference type="SUPFAM" id="SSF81593">
    <property type="entry name" value="Nucleotidyltransferase substrate binding subunit/domain"/>
    <property type="match status" value="1"/>
</dbReference>
<comment type="caution">
    <text evidence="4">The sequence shown here is derived from an EMBL/GenBank/DDBJ whole genome shotgun (WGS) entry which is preliminary data.</text>
</comment>
<evidence type="ECO:0000313" key="4">
    <source>
        <dbReference type="EMBL" id="TRZ15152.1"/>
    </source>
</evidence>
<dbReference type="Pfam" id="PF25794">
    <property type="entry name" value="SACS"/>
    <property type="match status" value="3"/>
</dbReference>
<protein>
    <recommendedName>
        <fullName evidence="3">HEPN domain-containing protein</fullName>
    </recommendedName>
</protein>
<dbReference type="PANTHER" id="PTHR46919">
    <property type="entry name" value="ZINC FINGER, C3HC4 TYPE (RING FINGER) FAMILY PROTEIN"/>
    <property type="match status" value="1"/>
</dbReference>
<dbReference type="InterPro" id="IPR036890">
    <property type="entry name" value="HATPase_C_sf"/>
</dbReference>
<sequence>MALKQPNAETFCQRPPSFLDYLHSILQKYPDGGQILKELVQNADDAGAKEVVFVSDEREFDITGGGLEGTQGPALLAYNDAVMSPRDWTGIQRPGVSHKREDPRTVGRFGLGFTSVYHLTDLPGVLSPPYLGVLDPECQVLPGAGKRWDLSEAQDLPGLFEPFWAGLEAVGQHRASAQGTLFRFPLRRQPSEIAAGVSNPKRICNLIQTFLTEAPLALLFLRHVRRVALHRVAPDGVQTLMGTLVASPRPLPVPVPSGDEGLSLAWCLVALNGDGVGAGSEWLVATGRATEGPVMALGTGLGCCPELSLAHPLHGACQGRLCCFLPLPATDETATGLPVHASAPFALSDDRRHLRWPQEGEKGEEDARWNALLLLDLLPRVYSHLATVAVALPGADAYSLWPDPERTPSSGRIHSLVSRVCQELVAAPILVPAAEGAAARLRAPKAVLLPEAVGDVATRRVVQALLVAAGEPVAEVPPHVWRALTLGMPKGLREATAGHVREVLRHHGAAELPAAGRLSLLRYVAGDGCHAELRGLSLLPRADGTFVAFGTASGIVYVDTPDCPRELLPGLAGSFLPSDLEPDLDSLLRGIAKKGLFPNLVLLDPAVTVQTLRLALPPTWTSQSSTLVTWCPAQGPPQPPASWFPALWQFLAHHVEDLGPLEGLPLISLSSLDAPSVHLAPLIPESSLIFQAWEDQLLPLTVASVLEFLGCPVVPPGTWHRSLSRYVLPPSPLNALRALGRQGAAAVASRMASLPDADVVALRLYLADVPSLTKQDMATLAALPLFLPLPCLATPQPTELVPARAIPVLEPELELPRDVVLPEAVLRCRDEVDRRLLGRLKKPLISAAHVMLTAVRAVAQGAYAGRTAETQALLLWVLQHGDVVFAHSRPLQQVCSELAFLETPGGPVRPRDLYDPCDSTLQALLGPERFPPAAFHNPSVLRALRAVGLRHGEGCLLPSDILAAAAKVSQGGTAALARAEALITVCNHPKSLDAFSAAELGQLQALPWVPRLKCTGEPRQPFLPPKELRSTQYQSLVGHAMPLTDAFVPEAEKKLGLSQTPPPERVWEQLRKLAGHRDMDEVGPALQPIYWHMQENLKAFGTALDGAVVWTGSGFVLPCDAVLGYPEKLELGMLVPRVPPDFLPYSCLFRAWGVAEGVSEERAVSALCCLGQDIDRRSSRAGTATELQVVIAVLEWLKRQGHQGQGTVPVPVRIPQGSGFALRPAASAVYLDMELEEEEDIQEVVHEAVPSSIAIFLGTELLSTRVLGPEPFTACGPSEPITLRLRNILREYGEESDLFTEMVQNAEDAGATVCRFLLDLRCCRKATSGLLDPGMAACHGPALWAYNNALFTEDDLQNITRVGAATKEGQAGRIGRFGLGFSSVYRVTDVPAVLSGETLLIFDPNGTHLGKHIPRAGSPGIRLDFSSRPRILRVFAEQFQPYHGIFGCCLPEPGPFPGSLFRLPFRTEEEAVTSQICSEAFDTERIQSLGTAFLGSNRLLLLFLKKVRELSLEMLPDTATSAEDTTPLVTLQRKEIRDLGAPGDPQSWAAIEQLSACEKESSTMWHYLVLVCQGDGVLLELFHQNTQAGLHPPAPMAGVALPLAPTEDGKWVPHLDAEKGQVFCHLPMPVISGLPVHLHGAFSILSNRKGLWDTAEQGKWNRVLLHNAVPMAWLQALDHLRAMHEAGELKNYEYHLFWPDISTARYPFTEAVTGFYQAVAARRGLRLFSDGHSWCSLQDARFLHQAVERHPKLGTVAQRVFATTVPPPLLAVALPGKVQEGLGKALDAATYDWNRFLCELVLPNLKNLPAVDQNLLVLHALDISHEDVDKVLQTVPCIPVTPHGHLQLINRLVHPRGRAAPLYNPEDGRFPTGNAFLSLERLSHLENLGMVKNTVDLPELLERAKTVQLVWTKNRAQGCQRAACVLELLEDAVKKRADNTLQAAFKTVPFLPAALPTGDHVLLPAAQLYHHLHDPLVGLICPILAPKVLGKDFSLSKEVASFLGLDQQIPSARVLEQLQALSHSSNSLPLETLQNNTNCCYKYLDMLLQEHRSSWDEVASAVAKGEFLILVGSRFVPVTAVAETLSFEAVPYLHQLQEQYKPYRKLWECVGLRHTFTWDDYAQVLCTLAETHAGEPLPATELDLALRLVSCGLMEDGNQPDACQTQKLFLPDEEGILRPRDKLYFNDSAWMPLDRNVLLCHKQLSREAALRCGVATTRHRALERSELITDHLSLWAQPFGAHEDLPTRLKNILKEYSASAPDMVKEVLQNADDAGAGLVHFVWDRRQHPAKATFSEKWNILQGPALCIYNDRPFQQQDIEGIQRLGVGAKQDRQDVTGKYGLGFNTVYHFTDCPAFLTGDSTLCVSDPHLYYMPTATTEKPGSMFAVNTEFKRNFPDIYDTFLPSFFNLKEGVLFRLPLRTAAGALESRVSDMVVRDQDLENMEETLAKEGEELVLFLRHVHTVVFSTIPPGGKKLVEKLRVTTELTGSDAELRRDFQARLSQAMDGNSPAPLSYTMKIKNSRVETTSVWRVISQIGVQGGAEESPMFKSLPCGAVAARLEPLNRVTGRAFCTLPLPLITGLPVHINANFSVDAARCSLRWDKGCPEATWNDFLLQSLVVPLYCDFLTRQWKALEPEELQYRSLEFCQWYLSSNFLQFFPSVKRVLPIFQNMVREVYKHLSHARLPLVPVYHKESPCSRVTITWASLGGGDMLTEPYFLKEMPDPKMQEVLQQLNVKLVPAFTHLQQIYEELIEAQVNAVVLEPDSLRGFLKALALPVPCKLTETPLRTPESCSQLLNYLRGSRQSQGTHKDRDETELEGLPLLVTEDGFLHAFSVHHPVFKNSYAYLFPKHIHRFAQKCIPAWIPSCFVKELGLPEATPLIQEALSQLEWTPEGQKWLKGLWTFFVDVVPTKTSDMNMESLMAHLQDMAVLPVQGSKKDSKHLLPLSSLCRVLFECHSEVEKALHKLGIPVLQQFFLPYVAWRWLKQRALQITDPRAVVAHLAGRRADLCWGDLGDQDVTALLSFVQGKLDSLALEQLRHLPLFRKFGGGYVAVAPYSKVLLLCRQFLQVPSRAQALYDLDKDMLLLTPSLIPERLAKDLKWTFTDDQKLFMTVVLPRLSQLTRQNLMEALRLFFVVQPICDTESKKAIVEAFQKVAFIPDAHGTLCRASYFYDDRPSFRTLRLQNRFVPESFFKELNPNWGAVGFLLEVGVCTNLSVEDFVALAEEIEHEATQATCHAAELLERQQVMLQQLAILLKNPESEGFLRKIASVQFLPPLHIPTNLMNLHPPFANCTKAVALKGSVSYQENVAELLWTSATILPKSLDLEERSLKAMGVLVEIPTALVVANLEHVCRAACSTQLQISTRASVLHSMYSFLQTHLNEVDAEHLAELPMVLAKSGDMGRPRQVVTSLPDKADFYPYLLTPHPHVAAFGDLLQRLGVVLVPTVSHYSHVLAQIYQESRGSGSLTSRQKKTVRLATRHFFQLLQEEPEPPDCSAVAELYLLSTADCLELSHRLYFNDCMPSEAARALEKTFVFMAALPVSGCNVRWLLQRLPPHLRPQVLSEVTEQHLEEGGPQPCHYGSQCTVQRRLQTLLVSPRFRLGLESLLQWQNPKAMTGMEGDGGFALEQLKVQCCKDIRTVLVHGGAKVEGSSQSQVIHVCLSDGAQRLLYIRHTEMVLNRHQLRVVETLAQEINNILGGQLEARALSVLREMLVCQEPQEVASVLEENHVALVDAAPELEKRLQEEAMAEEGPWKDPSLATLRRGVGQPKVWLQLGVQNKPASATWHHRQGGCGSWLSHEELMALTPSIPEALRWLRQAMRDLQAAQNDIQHCCPNWVLFKVHQALEKALVAAVLCRGEAFEGHGGLMGMAQRLEAEEPELRGLVLDVQTLCEHAMDSKATQYPSYHPFPTIPSDAFPSVDEEVVLKQAQKVLMTLKKHWCKYLFCCGIGLGRKGRQAQLKAWGLIRDRPHLKRTTKDEMAACPNGPPGQLAPSGQQQPGTEAPQRSSDPDSPEGQILLKVQFVTKSWPDIRRKLEKMEDWQEKSINELRKEALRLYLRREEEKARTKARIMVAVAKESVGANNRGPDSGELPNKNEKPIRPRGAEGSFSNKYCYYCGEKGHIKKRFCKKFQLDKCMAREQDKLSGNLRKDY</sequence>
<dbReference type="Pfam" id="PF05168">
    <property type="entry name" value="HEPN"/>
    <property type="match status" value="1"/>
</dbReference>
<accession>A0A8K1LIJ2</accession>
<feature type="region of interest" description="Disordered" evidence="2">
    <location>
        <begin position="3981"/>
        <end position="4017"/>
    </location>
</feature>
<dbReference type="InterPro" id="IPR007842">
    <property type="entry name" value="HEPN_dom"/>
</dbReference>
<feature type="compositionally biased region" description="Basic and acidic residues" evidence="2">
    <location>
        <begin position="4097"/>
        <end position="4107"/>
    </location>
</feature>
<dbReference type="SMART" id="SM00748">
    <property type="entry name" value="HEPN"/>
    <property type="match status" value="1"/>
</dbReference>
<dbReference type="Proteomes" id="UP000796761">
    <property type="component" value="Unassembled WGS sequence"/>
</dbReference>
<feature type="compositionally biased region" description="Polar residues" evidence="2">
    <location>
        <begin position="3996"/>
        <end position="4010"/>
    </location>
</feature>
<organism evidence="4 5">
    <name type="scientific">Zosterops borbonicus</name>
    <dbReference type="NCBI Taxonomy" id="364589"/>
    <lineage>
        <taxon>Eukaryota</taxon>
        <taxon>Metazoa</taxon>
        <taxon>Chordata</taxon>
        <taxon>Craniata</taxon>
        <taxon>Vertebrata</taxon>
        <taxon>Euteleostomi</taxon>
        <taxon>Archelosauria</taxon>
        <taxon>Archosauria</taxon>
        <taxon>Dinosauria</taxon>
        <taxon>Saurischia</taxon>
        <taxon>Theropoda</taxon>
        <taxon>Coelurosauria</taxon>
        <taxon>Aves</taxon>
        <taxon>Neognathae</taxon>
        <taxon>Neoaves</taxon>
        <taxon>Telluraves</taxon>
        <taxon>Australaves</taxon>
        <taxon>Passeriformes</taxon>
        <taxon>Sylvioidea</taxon>
        <taxon>Zosteropidae</taxon>
        <taxon>Zosterops</taxon>
    </lineage>
</organism>
<feature type="domain" description="HEPN" evidence="3">
    <location>
        <begin position="3819"/>
        <end position="3935"/>
    </location>
</feature>
<evidence type="ECO:0000256" key="2">
    <source>
        <dbReference type="SAM" id="MobiDB-lite"/>
    </source>
</evidence>
<evidence type="ECO:0000259" key="3">
    <source>
        <dbReference type="PROSITE" id="PS50910"/>
    </source>
</evidence>
<dbReference type="NCBIfam" id="NF047352">
    <property type="entry name" value="P_loop_sacsin"/>
    <property type="match status" value="3"/>
</dbReference>
<evidence type="ECO:0000256" key="1">
    <source>
        <dbReference type="SAM" id="Coils"/>
    </source>
</evidence>
<keyword evidence="5" id="KW-1185">Reference proteome</keyword>
<proteinExistence type="predicted"/>
<reference evidence="4" key="1">
    <citation type="submission" date="2019-04" db="EMBL/GenBank/DDBJ databases">
        <title>Genome assembly of Zosterops borbonicus 15179.</title>
        <authorList>
            <person name="Leroy T."/>
            <person name="Anselmetti Y."/>
            <person name="Tilak M.-K."/>
            <person name="Nabholz B."/>
        </authorList>
    </citation>
    <scope>NUCLEOTIDE SEQUENCE</scope>
    <source>
        <strain evidence="4">HGM_15179</strain>
        <tissue evidence="4">Muscle</tissue>
    </source>
</reference>
<dbReference type="OrthoDB" id="1262810at2759"/>
<dbReference type="InterPro" id="IPR058210">
    <property type="entry name" value="SACS/Nov_dom"/>
</dbReference>
<dbReference type="EMBL" id="SWJQ01000382">
    <property type="protein sequence ID" value="TRZ15152.1"/>
    <property type="molecule type" value="Genomic_DNA"/>
</dbReference>
<keyword evidence="1" id="KW-0175">Coiled coil</keyword>
<evidence type="ECO:0000313" key="5">
    <source>
        <dbReference type="Proteomes" id="UP000796761"/>
    </source>
</evidence>